<sequence>MGKFKEYQDRFGKSEGAPKPPHQAKPGRFGLVHGQKPAEPTGESAALDILAEREAMKGLGQAERQKEKARVVRHFRPEVDAWKEKGGPIDAALLSWFAIFVFDLGDMGEFLELTHLGEENEIHQVAIPKKDWRLLRVYTLLDWCAERQAARESFAPFLVQEYDRLEPRELEPATPGALPPKLIGSLDYFYFYQLLTEAKLEEAVEFGERRLAQGSKAQIKGRVEEAKKTLAGKLDQAWNAKEWAFVASKKGA</sequence>
<comment type="caution">
    <text evidence="2">The sequence shown here is derived from an EMBL/GenBank/DDBJ whole genome shotgun (WGS) entry which is preliminary data.</text>
</comment>
<protein>
    <submittedName>
        <fullName evidence="2">Uncharacterized protein</fullName>
    </submittedName>
</protein>
<feature type="region of interest" description="Disordered" evidence="1">
    <location>
        <begin position="1"/>
        <end position="42"/>
    </location>
</feature>
<name>A0A1F6G4Q0_9PROT</name>
<evidence type="ECO:0000256" key="1">
    <source>
        <dbReference type="SAM" id="MobiDB-lite"/>
    </source>
</evidence>
<accession>A0A1F6G4Q0</accession>
<dbReference type="Proteomes" id="UP000178449">
    <property type="component" value="Unassembled WGS sequence"/>
</dbReference>
<reference evidence="2 3" key="1">
    <citation type="journal article" date="2016" name="Nat. Commun.">
        <title>Thousands of microbial genomes shed light on interconnected biogeochemical processes in an aquifer system.</title>
        <authorList>
            <person name="Anantharaman K."/>
            <person name="Brown C.T."/>
            <person name="Hug L.A."/>
            <person name="Sharon I."/>
            <person name="Castelle C.J."/>
            <person name="Probst A.J."/>
            <person name="Thomas B.C."/>
            <person name="Singh A."/>
            <person name="Wilkins M.J."/>
            <person name="Karaoz U."/>
            <person name="Brodie E.L."/>
            <person name="Williams K.H."/>
            <person name="Hubbard S.S."/>
            <person name="Banfield J.F."/>
        </authorList>
    </citation>
    <scope>NUCLEOTIDE SEQUENCE [LARGE SCALE GENOMIC DNA]</scope>
</reference>
<evidence type="ECO:0000313" key="3">
    <source>
        <dbReference type="Proteomes" id="UP000178449"/>
    </source>
</evidence>
<evidence type="ECO:0000313" key="2">
    <source>
        <dbReference type="EMBL" id="OGG93071.1"/>
    </source>
</evidence>
<dbReference type="STRING" id="1817772.A2527_14175"/>
<gene>
    <name evidence="2" type="ORF">A2527_14175</name>
</gene>
<organism evidence="2 3">
    <name type="scientific">Candidatus Lambdaproteobacteria bacterium RIFOXYD2_FULL_50_16</name>
    <dbReference type="NCBI Taxonomy" id="1817772"/>
    <lineage>
        <taxon>Bacteria</taxon>
        <taxon>Pseudomonadati</taxon>
        <taxon>Pseudomonadota</taxon>
        <taxon>Candidatus Lambdaproteobacteria</taxon>
    </lineage>
</organism>
<feature type="compositionally biased region" description="Basic and acidic residues" evidence="1">
    <location>
        <begin position="1"/>
        <end position="13"/>
    </location>
</feature>
<dbReference type="EMBL" id="MFNE01000053">
    <property type="protein sequence ID" value="OGG93071.1"/>
    <property type="molecule type" value="Genomic_DNA"/>
</dbReference>
<proteinExistence type="predicted"/>
<dbReference type="AlphaFoldDB" id="A0A1F6G4Q0"/>